<accession>A0A3R9PI01</accession>
<comment type="caution">
    <text evidence="1">The sequence shown here is derived from an EMBL/GenBank/DDBJ whole genome shotgun (WGS) entry which is preliminary data.</text>
</comment>
<sequence>MCDVKAYIRPLGIFLVSSMTKEEDVRVLKEFVSKIIPRRKLGYMKKKHVYADESGGLQGKD</sequence>
<gene>
    <name evidence="1" type="ORF">D6D85_03135</name>
</gene>
<dbReference type="EMBL" id="RCOS01000046">
    <property type="protein sequence ID" value="RSN76975.1"/>
    <property type="molecule type" value="Genomic_DNA"/>
</dbReference>
<organism evidence="1 2">
    <name type="scientific">Candidatus Methanodesulfokora washburnensis</name>
    <dbReference type="NCBI Taxonomy" id="2478471"/>
    <lineage>
        <taxon>Archaea</taxon>
        <taxon>Thermoproteota</taxon>
        <taxon>Candidatus Korarchaeia</taxon>
        <taxon>Candidatus Korarchaeia incertae sedis</taxon>
        <taxon>Candidatus Methanodesulfokora</taxon>
    </lineage>
</organism>
<dbReference type="AlphaFoldDB" id="A0A3R9PI01"/>
<evidence type="ECO:0000313" key="1">
    <source>
        <dbReference type="EMBL" id="RSN76975.1"/>
    </source>
</evidence>
<keyword evidence="2" id="KW-1185">Reference proteome</keyword>
<evidence type="ECO:0000313" key="2">
    <source>
        <dbReference type="Proteomes" id="UP000277582"/>
    </source>
</evidence>
<proteinExistence type="predicted"/>
<protein>
    <submittedName>
        <fullName evidence="1">Uncharacterized protein</fullName>
    </submittedName>
</protein>
<dbReference type="Proteomes" id="UP000277582">
    <property type="component" value="Unassembled WGS sequence"/>
</dbReference>
<name>A0A3R9PI01_9CREN</name>
<reference evidence="1 2" key="1">
    <citation type="submission" date="2018-10" db="EMBL/GenBank/DDBJ databases">
        <title>Co-occurring genomic capacity for anaerobic methane metabolism and dissimilatory sulfite reduction discovered in the Korarchaeota.</title>
        <authorList>
            <person name="Mckay L.J."/>
            <person name="Dlakic M."/>
            <person name="Fields M.W."/>
            <person name="Delmont T.O."/>
            <person name="Eren A.M."/>
            <person name="Jay Z.J."/>
            <person name="Klingelsmith K.B."/>
            <person name="Rusch D.B."/>
            <person name="Inskeep W.P."/>
        </authorList>
    </citation>
    <scope>NUCLEOTIDE SEQUENCE [LARGE SCALE GENOMIC DNA]</scope>
    <source>
        <strain evidence="1 2">MDKW</strain>
    </source>
</reference>